<dbReference type="AlphaFoldDB" id="A0A292PJR9"/>
<gene>
    <name evidence="4" type="ORF">GSTUAT00008978001</name>
</gene>
<dbReference type="InterPro" id="IPR007111">
    <property type="entry name" value="NACHT_NTPase"/>
</dbReference>
<dbReference type="SMART" id="SM00248">
    <property type="entry name" value="ANK"/>
    <property type="match status" value="5"/>
</dbReference>
<evidence type="ECO:0000256" key="1">
    <source>
        <dbReference type="ARBA" id="ARBA00022737"/>
    </source>
</evidence>
<dbReference type="InterPro" id="IPR002110">
    <property type="entry name" value="Ankyrin_rpt"/>
</dbReference>
<dbReference type="Pfam" id="PF24883">
    <property type="entry name" value="NPHP3_N"/>
    <property type="match status" value="1"/>
</dbReference>
<keyword evidence="5" id="KW-1185">Reference proteome</keyword>
<dbReference type="EMBL" id="LN891276">
    <property type="protein sequence ID" value="CUS06945.1"/>
    <property type="molecule type" value="Genomic_DNA"/>
</dbReference>
<dbReference type="InterPro" id="IPR027417">
    <property type="entry name" value="P-loop_NTPase"/>
</dbReference>
<dbReference type="Gene3D" id="1.25.40.20">
    <property type="entry name" value="Ankyrin repeat-containing domain"/>
    <property type="match status" value="1"/>
</dbReference>
<feature type="domain" description="NACHT" evidence="3">
    <location>
        <begin position="47"/>
        <end position="198"/>
    </location>
</feature>
<dbReference type="PROSITE" id="PS50297">
    <property type="entry name" value="ANK_REP_REGION"/>
    <property type="match status" value="5"/>
</dbReference>
<proteinExistence type="predicted"/>
<feature type="repeat" description="ANK" evidence="2">
    <location>
        <begin position="674"/>
        <end position="700"/>
    </location>
</feature>
<accession>A0A292PJR9</accession>
<name>A0A292PJR9_9PEZI</name>
<dbReference type="SUPFAM" id="SSF52540">
    <property type="entry name" value="P-loop containing nucleoside triphosphate hydrolases"/>
    <property type="match status" value="1"/>
</dbReference>
<dbReference type="PANTHER" id="PTHR10039">
    <property type="entry name" value="AMELOGENIN"/>
    <property type="match status" value="1"/>
</dbReference>
<feature type="repeat" description="ANK" evidence="2">
    <location>
        <begin position="570"/>
        <end position="599"/>
    </location>
</feature>
<sequence>LQKIQKWLNVVDPTLNYSSALKLREPGTGNWLLQGREYMDWKEGRRGLLWLHGIPGCGKSVLSATAIQDVEKLCKANDDYALAYFYFTFSDSGKQNMENMLLSIIGQLPKRPSELGLPAEAVDLYNRTGAIRKSVGTEALKDVLSHIIKGFGKTFIILDALDELPRVARESLLSWIGELSADHKEGSLSILVTSRPEADIVGSLERLNPFAISLQSSNIDPDIRAYIRNSLAGKDGFRKFSQAIKSEIEEKLVSGSQGMFRWVDCVLRVVEECITPTSVRDALRELPKDLDSIYERILDTIPEKQKEYIRRAMNWLAFSAVPLTLGQLAEAIVMKYEVNNYGEDSEDLFDMKSLMSICPSLISFEDAGNDESSTHESRRLRLAHFSVKEYLISDRSAQTSSAYYHISEVKANLRMGHACLSRILRHRGEGTLRLDEAEHMSFLYHSAHHWFTYFRPIEYMAPTPLSEAPVKVLELGQGWLDIYDPDDPWRDEPEDSGSYPSAIYYCSLLGLATACKLLVNRTEDRVNVNAQGGEYGNALQAAAANGNEAVVGLLLERGADVNAQGGGYGNALQAAALNGNESVVGLLLERGANVNAQDVNAQGGEYGNALQAAALNGNETVVGLLLDRGADVNAQGGYYGNALQAAALNGNETVVELLLERGADVNAHGGPYGNALRVAQNFGHESIVQFLLTHGADPNS</sequence>
<dbReference type="PROSITE" id="PS50837">
    <property type="entry name" value="NACHT"/>
    <property type="match status" value="1"/>
</dbReference>
<dbReference type="SUPFAM" id="SSF48403">
    <property type="entry name" value="Ankyrin repeat"/>
    <property type="match status" value="1"/>
</dbReference>
<dbReference type="PANTHER" id="PTHR10039:SF16">
    <property type="entry name" value="GPI INOSITOL-DEACYLASE"/>
    <property type="match status" value="1"/>
</dbReference>
<keyword evidence="1" id="KW-0677">Repeat</keyword>
<evidence type="ECO:0000313" key="5">
    <source>
        <dbReference type="Proteomes" id="UP001412239"/>
    </source>
</evidence>
<evidence type="ECO:0000259" key="3">
    <source>
        <dbReference type="PROSITE" id="PS50837"/>
    </source>
</evidence>
<dbReference type="PROSITE" id="PS50088">
    <property type="entry name" value="ANK_REPEAT"/>
    <property type="match status" value="5"/>
</dbReference>
<dbReference type="InterPro" id="IPR056884">
    <property type="entry name" value="NPHP3-like_N"/>
</dbReference>
<dbReference type="InterPro" id="IPR036770">
    <property type="entry name" value="Ankyrin_rpt-contain_sf"/>
</dbReference>
<feature type="non-terminal residue" evidence="4">
    <location>
        <position position="700"/>
    </location>
</feature>
<dbReference type="Proteomes" id="UP001412239">
    <property type="component" value="Unassembled WGS sequence"/>
</dbReference>
<protein>
    <recommendedName>
        <fullName evidence="3">NACHT domain-containing protein</fullName>
    </recommendedName>
</protein>
<organism evidence="4 5">
    <name type="scientific">Tuber aestivum</name>
    <name type="common">summer truffle</name>
    <dbReference type="NCBI Taxonomy" id="59557"/>
    <lineage>
        <taxon>Eukaryota</taxon>
        <taxon>Fungi</taxon>
        <taxon>Dikarya</taxon>
        <taxon>Ascomycota</taxon>
        <taxon>Pezizomycotina</taxon>
        <taxon>Pezizomycetes</taxon>
        <taxon>Pezizales</taxon>
        <taxon>Tuberaceae</taxon>
        <taxon>Tuber</taxon>
    </lineage>
</organism>
<evidence type="ECO:0000313" key="4">
    <source>
        <dbReference type="EMBL" id="CUS06945.1"/>
    </source>
</evidence>
<dbReference type="Pfam" id="PF12796">
    <property type="entry name" value="Ank_2"/>
    <property type="match status" value="2"/>
</dbReference>
<dbReference type="Gene3D" id="3.40.50.300">
    <property type="entry name" value="P-loop containing nucleotide triphosphate hydrolases"/>
    <property type="match status" value="1"/>
</dbReference>
<feature type="repeat" description="ANK" evidence="2">
    <location>
        <begin position="605"/>
        <end position="637"/>
    </location>
</feature>
<feature type="repeat" description="ANK" evidence="2">
    <location>
        <begin position="534"/>
        <end position="566"/>
    </location>
</feature>
<reference evidence="4" key="1">
    <citation type="submission" date="2015-10" db="EMBL/GenBank/DDBJ databases">
        <authorList>
            <person name="Regsiter A."/>
            <person name="william w."/>
        </authorList>
    </citation>
    <scope>NUCLEOTIDE SEQUENCE</scope>
    <source>
        <strain evidence="4">Montdore</strain>
    </source>
</reference>
<evidence type="ECO:0000256" key="2">
    <source>
        <dbReference type="PROSITE-ProRule" id="PRU00023"/>
    </source>
</evidence>
<feature type="repeat" description="ANK" evidence="2">
    <location>
        <begin position="638"/>
        <end position="670"/>
    </location>
</feature>
<keyword evidence="2" id="KW-0040">ANK repeat</keyword>
<feature type="non-terminal residue" evidence="4">
    <location>
        <position position="1"/>
    </location>
</feature>